<keyword evidence="2" id="KW-1185">Reference proteome</keyword>
<dbReference type="Proteomes" id="UP000006329">
    <property type="component" value="Unassembled WGS sequence"/>
</dbReference>
<reference evidence="1" key="1">
    <citation type="submission" date="2012-10" db="EMBL/GenBank/DDBJ databases">
        <authorList>
            <person name="Harkins D.M."/>
            <person name="Durkin A.S."/>
            <person name="Brinkac L.M."/>
            <person name="Haft D.H."/>
            <person name="Selengut J.D."/>
            <person name="Sanka R."/>
            <person name="DePew J."/>
            <person name="Purushe J."/>
            <person name="Matthias M.A."/>
            <person name="Vinetz J.M."/>
            <person name="Sutton G.G."/>
            <person name="Nierman W.C."/>
            <person name="Fouts D.E."/>
        </authorList>
    </citation>
    <scope>NUCLEOTIDE SEQUENCE [LARGE SCALE GENOMIC DNA]</scope>
    <source>
        <strain evidence="1">MOR084</strain>
    </source>
</reference>
<evidence type="ECO:0000313" key="1">
    <source>
        <dbReference type="EMBL" id="EKO33456.1"/>
    </source>
</evidence>
<protein>
    <submittedName>
        <fullName evidence="1">Uncharacterized protein</fullName>
    </submittedName>
</protein>
<organism evidence="1 2">
    <name type="scientific">Leptospira santarosai str. MOR084</name>
    <dbReference type="NCBI Taxonomy" id="1049984"/>
    <lineage>
        <taxon>Bacteria</taxon>
        <taxon>Pseudomonadati</taxon>
        <taxon>Spirochaetota</taxon>
        <taxon>Spirochaetia</taxon>
        <taxon>Leptospirales</taxon>
        <taxon>Leptospiraceae</taxon>
        <taxon>Leptospira</taxon>
    </lineage>
</organism>
<comment type="caution">
    <text evidence="1">The sequence shown here is derived from an EMBL/GenBank/DDBJ whole genome shotgun (WGS) entry which is preliminary data.</text>
</comment>
<dbReference type="EMBL" id="AHON02000051">
    <property type="protein sequence ID" value="EKO33456.1"/>
    <property type="molecule type" value="Genomic_DNA"/>
</dbReference>
<proteinExistence type="predicted"/>
<gene>
    <name evidence="1" type="ORF">LEP1GSC179_2654</name>
</gene>
<evidence type="ECO:0000313" key="2">
    <source>
        <dbReference type="Proteomes" id="UP000006329"/>
    </source>
</evidence>
<sequence>MDVPLTNLISSAEKLIRDKRSSVGARSVRSQEERGNLDKTEFSSGLTSRYLKIQETLAGLQGEFTREQMKLGILNEGNTPNDELINILFGETPLFRELSENPDIDRAVLKEQIQGKKNKLTDAIRNLEVESENIFSIGILKDRDNFSKSLETISGKNVQMKQLSEKAIERLIKE</sequence>
<dbReference type="NCBIfam" id="NF047700">
    <property type="entry name" value="LIC10415_fam"/>
    <property type="match status" value="1"/>
</dbReference>
<dbReference type="RefSeq" id="WP_004464783.1">
    <property type="nucleotide sequence ID" value="NZ_AHON02000051.1"/>
</dbReference>
<name>A0A0E2BEW3_9LEPT</name>
<accession>A0A0E2BEW3</accession>
<dbReference type="AlphaFoldDB" id="A0A0E2BEW3"/>